<evidence type="ECO:0000313" key="2">
    <source>
        <dbReference type="Proteomes" id="UP000062998"/>
    </source>
</evidence>
<comment type="caution">
    <text evidence="1">The sequence shown here is derived from an EMBL/GenBank/DDBJ whole genome shotgun (WGS) entry which is preliminary data.</text>
</comment>
<reference evidence="1 2" key="1">
    <citation type="submission" date="2015-11" db="EMBL/GenBank/DDBJ databases">
        <title>Expanding the genomic diversity of Burkholderia species for the development of highly accurate diagnostics.</title>
        <authorList>
            <person name="Sahl J."/>
            <person name="Keim P."/>
            <person name="Wagner D."/>
        </authorList>
    </citation>
    <scope>NUCLEOTIDE SEQUENCE [LARGE SCALE GENOMIC DNA]</scope>
    <source>
        <strain evidence="1 2">MSMB2167WGS</strain>
    </source>
</reference>
<dbReference type="Proteomes" id="UP000062998">
    <property type="component" value="Unassembled WGS sequence"/>
</dbReference>
<dbReference type="EMBL" id="LPIX01000076">
    <property type="protein sequence ID" value="KWD98279.1"/>
    <property type="molecule type" value="Genomic_DNA"/>
</dbReference>
<protein>
    <submittedName>
        <fullName evidence="1">Uncharacterized protein</fullName>
    </submittedName>
</protein>
<name>A0A107FCI8_9BURK</name>
<dbReference type="AlphaFoldDB" id="A0A107FCI8"/>
<organism evidence="1 2">
    <name type="scientific">Burkholderia ubonensis</name>
    <dbReference type="NCBI Taxonomy" id="101571"/>
    <lineage>
        <taxon>Bacteria</taxon>
        <taxon>Pseudomonadati</taxon>
        <taxon>Pseudomonadota</taxon>
        <taxon>Betaproteobacteria</taxon>
        <taxon>Burkholderiales</taxon>
        <taxon>Burkholderiaceae</taxon>
        <taxon>Burkholderia</taxon>
        <taxon>Burkholderia cepacia complex</taxon>
    </lineage>
</organism>
<sequence length="126" mass="13750">MTMGHKLAELVFDRNMESSAPEVVETERVLAAASKVMIEPGDKLADQAWYFTKELRKDGIRESGIDALEVCTRVAEKLGEQVDFASCGPHYVVSRHSGMSHTDATLGMVGLARAAKALKSKAQQKN</sequence>
<accession>A0A107FCI8</accession>
<proteinExistence type="predicted"/>
<gene>
    <name evidence="1" type="ORF">WL73_20150</name>
</gene>
<evidence type="ECO:0000313" key="1">
    <source>
        <dbReference type="EMBL" id="KWD98279.1"/>
    </source>
</evidence>
<dbReference type="OrthoDB" id="9883622at2"/>